<keyword evidence="4" id="KW-1133">Transmembrane helix</keyword>
<dbReference type="AlphaFoldDB" id="A0A0M3JRW7"/>
<feature type="transmembrane region" description="Helical" evidence="4">
    <location>
        <begin position="12"/>
        <end position="28"/>
    </location>
</feature>
<dbReference type="Pfam" id="PF00130">
    <property type="entry name" value="C1_1"/>
    <property type="match status" value="1"/>
</dbReference>
<dbReference type="PROSITE" id="PS00479">
    <property type="entry name" value="ZF_DAG_PE_1"/>
    <property type="match status" value="1"/>
</dbReference>
<keyword evidence="4" id="KW-0472">Membrane</keyword>
<dbReference type="SMART" id="SM00109">
    <property type="entry name" value="C1"/>
    <property type="match status" value="1"/>
</dbReference>
<feature type="region of interest" description="Disordered" evidence="3">
    <location>
        <begin position="575"/>
        <end position="594"/>
    </location>
</feature>
<dbReference type="SUPFAM" id="SSF49562">
    <property type="entry name" value="C2 domain (Calcium/lipid-binding domain, CaLB)"/>
    <property type="match status" value="1"/>
</dbReference>
<feature type="domain" description="Phorbol-ester/DAG-type" evidence="6">
    <location>
        <begin position="889"/>
        <end position="940"/>
    </location>
</feature>
<dbReference type="WBParaSite" id="ASIM_0001067401-mRNA-1">
    <property type="protein sequence ID" value="ASIM_0001067401-mRNA-1"/>
    <property type="gene ID" value="ASIM_0001067401"/>
</dbReference>
<keyword evidence="1" id="KW-0479">Metal-binding</keyword>
<dbReference type="Pfam" id="PF00168">
    <property type="entry name" value="C2"/>
    <property type="match status" value="1"/>
</dbReference>
<evidence type="ECO:0000259" key="6">
    <source>
        <dbReference type="PROSITE" id="PS50081"/>
    </source>
</evidence>
<dbReference type="SUPFAM" id="SSF57889">
    <property type="entry name" value="Cysteine-rich domain"/>
    <property type="match status" value="1"/>
</dbReference>
<feature type="domain" description="C2" evidence="5">
    <location>
        <begin position="299"/>
        <end position="449"/>
    </location>
</feature>
<accession>A0A0M3JRW7</accession>
<evidence type="ECO:0000256" key="2">
    <source>
        <dbReference type="ARBA" id="ARBA00022833"/>
    </source>
</evidence>
<dbReference type="Gene3D" id="2.60.40.150">
    <property type="entry name" value="C2 domain"/>
    <property type="match status" value="1"/>
</dbReference>
<dbReference type="PROSITE" id="PS50081">
    <property type="entry name" value="ZF_DAG_PE_2"/>
    <property type="match status" value="1"/>
</dbReference>
<name>A0A0M3JRW7_ANISI</name>
<evidence type="ECO:0000256" key="4">
    <source>
        <dbReference type="SAM" id="Phobius"/>
    </source>
</evidence>
<feature type="compositionally biased region" description="Low complexity" evidence="3">
    <location>
        <begin position="630"/>
        <end position="650"/>
    </location>
</feature>
<proteinExistence type="predicted"/>
<dbReference type="PROSITE" id="PS50004">
    <property type="entry name" value="C2"/>
    <property type="match status" value="1"/>
</dbReference>
<dbReference type="InterPro" id="IPR035892">
    <property type="entry name" value="C2_domain_sf"/>
</dbReference>
<dbReference type="PANTHER" id="PTHR21119">
    <property type="entry name" value="C2 DOMAIN-CONTAINING PROTEIN"/>
    <property type="match status" value="1"/>
</dbReference>
<dbReference type="InterPro" id="IPR000008">
    <property type="entry name" value="C2_dom"/>
</dbReference>
<dbReference type="GO" id="GO:0046872">
    <property type="term" value="F:metal ion binding"/>
    <property type="evidence" value="ECO:0007669"/>
    <property type="project" value="UniProtKB-KW"/>
</dbReference>
<evidence type="ECO:0000313" key="7">
    <source>
        <dbReference type="WBParaSite" id="ASIM_0001067401-mRNA-1"/>
    </source>
</evidence>
<dbReference type="PANTHER" id="PTHR21119:SF5">
    <property type="entry name" value="C2 DOMAIN-CONTAINING PROTEIN"/>
    <property type="match status" value="1"/>
</dbReference>
<keyword evidence="2" id="KW-0862">Zinc</keyword>
<dbReference type="SMART" id="SM00239">
    <property type="entry name" value="C2"/>
    <property type="match status" value="1"/>
</dbReference>
<reference evidence="7" key="1">
    <citation type="submission" date="2017-02" db="UniProtKB">
        <authorList>
            <consortium name="WormBaseParasite"/>
        </authorList>
    </citation>
    <scope>IDENTIFICATION</scope>
</reference>
<keyword evidence="4" id="KW-0812">Transmembrane</keyword>
<protein>
    <submittedName>
        <fullName evidence="7">C2 domain-containing protein</fullName>
    </submittedName>
</protein>
<sequence>LRTTVVMDGFSWLIISWVVVGALCYFALNKLGTPQPENGVSLSTESSAYSTSASRSQTSEWTNDLLRWLFNNLRRVPEPLEAWISSLNEAAKKVSSPSTCEILFEGFADNSNVRIPPKVSNIHTEQGPKDHLTMKSTIDVPEVNLKLVSSQRVEDRLIVSNFDAKIRDLHGEVSIHMWIDELCYDSNQIYVMACFSGRPELEIQLTNTDSSVVGEVNSTIVEAAIRRCLVSAVTNVSLSDALSPLNTTTTSTPTSPITPLMTRNYRQQSAERSPIVTTPTSQIVAPVQEMIKRLSQSQHMTLPTANISNQFSSAQPNKVRVKVVRAQRLGKEIGKQFRLSVLKFVFLSSHLDIYFISIFALQNFTDVNQPYVVVEMDEPAQKYTTTKGLNMSPYWEETFDFDFTPASEEILFEIYEGEKATHDAEPRFLGLAIVGFEEIRRSGESVHSFTLQGRPYRNDSVSGTLTVQFDFYHDPNVSIMGQQVDQVIVHGNDGSEFRETLMTSRRPIYDPHDSLEGRDLIPTKTTTVTVKGVSQQFQQLKDKPLISSVHSSMESPMDPVTPRTLEPTFQRAHTDEGYDSQRYDGSTGLAGNQTATTTATTSLKQTAVNSMSSVPAPASQTTTTITATQQHSPTYQVPQQTIRSQQQPQPGKTAQLIQISHHPKDSSIANEQGKVQTQAHYPSPTYQEQRAVLANKVNTTSQQQSTPLTPTDDPTRISRELFISCKFLIKTRSVMVKFSDRFKKPTVEGEVTSEKRERSFFGELRDRLSGRRRSKRRAKSFDLGNEELEEAVSLPPSRDQSRTRNKDANWSQFLYFFKEKHISRSHHETSSVGEKSGISSKSLYQHSTLVLETTKDGKKRYYLIPPSIVDEPAAARLMKHGKKLHIYNDHIFVAVKLRGGTTCNVCHHRIARSFAKQAYQCRDCRLVCHKTCHYKTESYCTASTVSKLDISKDVDWPHFLQHYEFEEFISSDGV</sequence>
<dbReference type="CDD" id="cd20831">
    <property type="entry name" value="C1_dGM13116p-like"/>
    <property type="match status" value="1"/>
</dbReference>
<organism evidence="7">
    <name type="scientific">Anisakis simplex</name>
    <name type="common">Herring worm</name>
    <dbReference type="NCBI Taxonomy" id="6269"/>
    <lineage>
        <taxon>Eukaryota</taxon>
        <taxon>Metazoa</taxon>
        <taxon>Ecdysozoa</taxon>
        <taxon>Nematoda</taxon>
        <taxon>Chromadorea</taxon>
        <taxon>Rhabditida</taxon>
        <taxon>Spirurina</taxon>
        <taxon>Ascaridomorpha</taxon>
        <taxon>Ascaridoidea</taxon>
        <taxon>Anisakidae</taxon>
        <taxon>Anisakis</taxon>
        <taxon>Anisakis simplex complex</taxon>
    </lineage>
</organism>
<dbReference type="Gene3D" id="3.30.60.20">
    <property type="match status" value="1"/>
</dbReference>
<evidence type="ECO:0000256" key="3">
    <source>
        <dbReference type="SAM" id="MobiDB-lite"/>
    </source>
</evidence>
<dbReference type="InterPro" id="IPR002219">
    <property type="entry name" value="PKC_DAG/PE"/>
</dbReference>
<dbReference type="InterPro" id="IPR039934">
    <property type="entry name" value="C2CD2/C2CD2L"/>
</dbReference>
<feature type="region of interest" description="Disordered" evidence="3">
    <location>
        <begin position="630"/>
        <end position="667"/>
    </location>
</feature>
<evidence type="ECO:0000256" key="1">
    <source>
        <dbReference type="ARBA" id="ARBA00022723"/>
    </source>
</evidence>
<dbReference type="InterPro" id="IPR046349">
    <property type="entry name" value="C1-like_sf"/>
</dbReference>
<evidence type="ECO:0000259" key="5">
    <source>
        <dbReference type="PROSITE" id="PS50004"/>
    </source>
</evidence>